<feature type="domain" description="HTH lysR-type" evidence="5">
    <location>
        <begin position="1"/>
        <end position="58"/>
    </location>
</feature>
<evidence type="ECO:0000256" key="2">
    <source>
        <dbReference type="ARBA" id="ARBA00023015"/>
    </source>
</evidence>
<organism evidence="6 7">
    <name type="scientific">Alloacidobacterium dinghuense</name>
    <dbReference type="NCBI Taxonomy" id="2763107"/>
    <lineage>
        <taxon>Bacteria</taxon>
        <taxon>Pseudomonadati</taxon>
        <taxon>Acidobacteriota</taxon>
        <taxon>Terriglobia</taxon>
        <taxon>Terriglobales</taxon>
        <taxon>Acidobacteriaceae</taxon>
        <taxon>Alloacidobacterium</taxon>
    </lineage>
</organism>
<dbReference type="GO" id="GO:0005829">
    <property type="term" value="C:cytosol"/>
    <property type="evidence" value="ECO:0007669"/>
    <property type="project" value="TreeGrafter"/>
</dbReference>
<dbReference type="SUPFAM" id="SSF46785">
    <property type="entry name" value="Winged helix' DNA-binding domain"/>
    <property type="match status" value="1"/>
</dbReference>
<protein>
    <submittedName>
        <fullName evidence="6">LysR family transcriptional regulator</fullName>
    </submittedName>
</protein>
<dbReference type="GO" id="GO:0003677">
    <property type="term" value="F:DNA binding"/>
    <property type="evidence" value="ECO:0007669"/>
    <property type="project" value="UniProtKB-KW"/>
</dbReference>
<dbReference type="GO" id="GO:0003700">
    <property type="term" value="F:DNA-binding transcription factor activity"/>
    <property type="evidence" value="ECO:0007669"/>
    <property type="project" value="InterPro"/>
</dbReference>
<evidence type="ECO:0000256" key="1">
    <source>
        <dbReference type="ARBA" id="ARBA00009437"/>
    </source>
</evidence>
<evidence type="ECO:0000313" key="6">
    <source>
        <dbReference type="EMBL" id="QNI32684.1"/>
    </source>
</evidence>
<dbReference type="Pfam" id="PF03466">
    <property type="entry name" value="LysR_substrate"/>
    <property type="match status" value="1"/>
</dbReference>
<dbReference type="EMBL" id="CP060394">
    <property type="protein sequence ID" value="QNI32684.1"/>
    <property type="molecule type" value="Genomic_DNA"/>
</dbReference>
<dbReference type="KEGG" id="adin:H7849_01315"/>
<evidence type="ECO:0000256" key="4">
    <source>
        <dbReference type="ARBA" id="ARBA00023163"/>
    </source>
</evidence>
<evidence type="ECO:0000256" key="3">
    <source>
        <dbReference type="ARBA" id="ARBA00023125"/>
    </source>
</evidence>
<dbReference type="PRINTS" id="PR00039">
    <property type="entry name" value="HTHLYSR"/>
</dbReference>
<proteinExistence type="inferred from homology"/>
<gene>
    <name evidence="6" type="ORF">H7849_01315</name>
</gene>
<dbReference type="CDD" id="cd05466">
    <property type="entry name" value="PBP2_LTTR_substrate"/>
    <property type="match status" value="1"/>
</dbReference>
<name>A0A7G8BJG4_9BACT</name>
<dbReference type="InterPro" id="IPR050950">
    <property type="entry name" value="HTH-type_LysR_regulators"/>
</dbReference>
<dbReference type="Proteomes" id="UP000515312">
    <property type="component" value="Chromosome"/>
</dbReference>
<dbReference type="AlphaFoldDB" id="A0A7G8BJG4"/>
<accession>A0A7G8BJG4</accession>
<dbReference type="RefSeq" id="WP_186743638.1">
    <property type="nucleotide sequence ID" value="NZ_CP060394.1"/>
</dbReference>
<dbReference type="Gene3D" id="3.40.190.290">
    <property type="match status" value="1"/>
</dbReference>
<sequence>MDFEQLRTFLEVSRLKSFSRAAEKLGVTQPAISAQIRSLENEAGARLFDRDGGKVTFTAAGRLFEPFAEHCLQVHSHIMVAIGELHRSPRGEISVSANEATSLYVLPSVFAQFKKQYTRVNLSIVRADRARSLEAVLNREVDFGIVSLPVKDVRLTVDIIHKDDLVLVVPKTHPLATRDQVKFSEILQYPLLLPKHGRQREQIDDTFRSNEVQPRIAMEVDSSELLKRLIGAGLGMGFLPRSNIRDDERNGLLKTLKVEGVRLSRELALVFRKDKTLTRAAHAFLEIATGRARPMPVPTNTKTR</sequence>
<dbReference type="FunFam" id="1.10.10.10:FF:000001">
    <property type="entry name" value="LysR family transcriptional regulator"/>
    <property type="match status" value="1"/>
</dbReference>
<evidence type="ECO:0000313" key="7">
    <source>
        <dbReference type="Proteomes" id="UP000515312"/>
    </source>
</evidence>
<dbReference type="InterPro" id="IPR036388">
    <property type="entry name" value="WH-like_DNA-bd_sf"/>
</dbReference>
<keyword evidence="7" id="KW-1185">Reference proteome</keyword>
<dbReference type="Gene3D" id="1.10.10.10">
    <property type="entry name" value="Winged helix-like DNA-binding domain superfamily/Winged helix DNA-binding domain"/>
    <property type="match status" value="1"/>
</dbReference>
<comment type="similarity">
    <text evidence="1">Belongs to the LysR transcriptional regulatory family.</text>
</comment>
<dbReference type="InterPro" id="IPR005119">
    <property type="entry name" value="LysR_subst-bd"/>
</dbReference>
<dbReference type="PANTHER" id="PTHR30419">
    <property type="entry name" value="HTH-TYPE TRANSCRIPTIONAL REGULATOR YBHD"/>
    <property type="match status" value="1"/>
</dbReference>
<keyword evidence="2" id="KW-0805">Transcription regulation</keyword>
<evidence type="ECO:0000259" key="5">
    <source>
        <dbReference type="PROSITE" id="PS50931"/>
    </source>
</evidence>
<dbReference type="Pfam" id="PF00126">
    <property type="entry name" value="HTH_1"/>
    <property type="match status" value="1"/>
</dbReference>
<keyword evidence="3" id="KW-0238">DNA-binding</keyword>
<keyword evidence="4" id="KW-0804">Transcription</keyword>
<dbReference type="InterPro" id="IPR036390">
    <property type="entry name" value="WH_DNA-bd_sf"/>
</dbReference>
<reference evidence="6 7" key="1">
    <citation type="submission" date="2020-08" db="EMBL/GenBank/DDBJ databases">
        <title>Edaphobacter telluris sp. nov. and Acidobacterium dinghuensis sp. nov., two acidobacteria isolated from forest soil.</title>
        <authorList>
            <person name="Fu J."/>
            <person name="Qiu L."/>
        </authorList>
    </citation>
    <scope>NUCLEOTIDE SEQUENCE [LARGE SCALE GENOMIC DNA]</scope>
    <source>
        <strain evidence="6">4Y35</strain>
    </source>
</reference>
<dbReference type="PANTHER" id="PTHR30419:SF8">
    <property type="entry name" value="NITROGEN ASSIMILATION TRANSCRIPTIONAL ACTIVATOR-RELATED"/>
    <property type="match status" value="1"/>
</dbReference>
<dbReference type="InterPro" id="IPR000847">
    <property type="entry name" value="LysR_HTH_N"/>
</dbReference>
<dbReference type="PROSITE" id="PS50931">
    <property type="entry name" value="HTH_LYSR"/>
    <property type="match status" value="1"/>
</dbReference>
<dbReference type="SUPFAM" id="SSF53850">
    <property type="entry name" value="Periplasmic binding protein-like II"/>
    <property type="match status" value="1"/>
</dbReference>